<keyword evidence="9" id="KW-0804">Transcription</keyword>
<evidence type="ECO:0000259" key="15">
    <source>
        <dbReference type="PROSITE" id="PS51755"/>
    </source>
</evidence>
<keyword evidence="17" id="KW-1185">Reference proteome</keyword>
<keyword evidence="6" id="KW-0843">Virulence</keyword>
<comment type="function">
    <text evidence="10">Member of the two-component regulatory system HssS/HssR involved in intracellular heme homeostasis and tempering of staphylococcal virulence. Phosphorylated HssR binds to a direct repeat sequence within hrtAB promoter and activates the expression of hrtAB, an efflux pump, in response to extracellular heme, hemin, hemoglobin or blood.</text>
</comment>
<dbReference type="EMBL" id="WHOD01000095">
    <property type="protein sequence ID" value="NOU96277.1"/>
    <property type="molecule type" value="Genomic_DNA"/>
</dbReference>
<dbReference type="InterPro" id="IPR001789">
    <property type="entry name" value="Sig_transdc_resp-reg_receiver"/>
</dbReference>
<keyword evidence="8" id="KW-0010">Activator</keyword>
<dbReference type="InterPro" id="IPR016032">
    <property type="entry name" value="Sig_transdc_resp-reg_C-effctor"/>
</dbReference>
<dbReference type="CDD" id="cd00383">
    <property type="entry name" value="trans_reg_C"/>
    <property type="match status" value="1"/>
</dbReference>
<dbReference type="PROSITE" id="PS50110">
    <property type="entry name" value="RESPONSE_REGULATORY"/>
    <property type="match status" value="1"/>
</dbReference>
<feature type="domain" description="Response regulatory" evidence="14">
    <location>
        <begin position="3"/>
        <end position="116"/>
    </location>
</feature>
<comment type="caution">
    <text evidence="16">The sequence shown here is derived from an EMBL/GenBank/DDBJ whole genome shotgun (WGS) entry which is preliminary data.</text>
</comment>
<evidence type="ECO:0000256" key="2">
    <source>
        <dbReference type="ARBA" id="ARBA00022490"/>
    </source>
</evidence>
<dbReference type="PANTHER" id="PTHR48111">
    <property type="entry name" value="REGULATOR OF RPOS"/>
    <property type="match status" value="1"/>
</dbReference>
<dbReference type="FunFam" id="3.40.50.2300:FF:000001">
    <property type="entry name" value="DNA-binding response regulator PhoB"/>
    <property type="match status" value="1"/>
</dbReference>
<feature type="domain" description="OmpR/PhoB-type" evidence="15">
    <location>
        <begin position="124"/>
        <end position="222"/>
    </location>
</feature>
<dbReference type="SUPFAM" id="SSF52172">
    <property type="entry name" value="CheY-like"/>
    <property type="match status" value="1"/>
</dbReference>
<evidence type="ECO:0000256" key="12">
    <source>
        <dbReference type="PROSITE-ProRule" id="PRU00169"/>
    </source>
</evidence>
<dbReference type="Gene3D" id="6.10.250.690">
    <property type="match status" value="1"/>
</dbReference>
<keyword evidence="3 12" id="KW-0597">Phosphoprotein</keyword>
<keyword evidence="7 13" id="KW-0238">DNA-binding</keyword>
<dbReference type="AlphaFoldDB" id="A0A972K4R2"/>
<organism evidence="16 17">
    <name type="scientific">Paenibacillus foliorum</name>
    <dbReference type="NCBI Taxonomy" id="2654974"/>
    <lineage>
        <taxon>Bacteria</taxon>
        <taxon>Bacillati</taxon>
        <taxon>Bacillota</taxon>
        <taxon>Bacilli</taxon>
        <taxon>Bacillales</taxon>
        <taxon>Paenibacillaceae</taxon>
        <taxon>Paenibacillus</taxon>
    </lineage>
</organism>
<dbReference type="Pfam" id="PF00486">
    <property type="entry name" value="Trans_reg_C"/>
    <property type="match status" value="1"/>
</dbReference>
<feature type="DNA-binding region" description="OmpR/PhoB-type" evidence="13">
    <location>
        <begin position="124"/>
        <end position="222"/>
    </location>
</feature>
<evidence type="ECO:0000256" key="13">
    <source>
        <dbReference type="PROSITE-ProRule" id="PRU01091"/>
    </source>
</evidence>
<evidence type="ECO:0000256" key="10">
    <source>
        <dbReference type="ARBA" id="ARBA00037471"/>
    </source>
</evidence>
<evidence type="ECO:0000256" key="5">
    <source>
        <dbReference type="ARBA" id="ARBA00023015"/>
    </source>
</evidence>
<evidence type="ECO:0000313" key="17">
    <source>
        <dbReference type="Proteomes" id="UP000641588"/>
    </source>
</evidence>
<keyword evidence="5" id="KW-0805">Transcription regulation</keyword>
<dbReference type="Gene3D" id="3.40.50.2300">
    <property type="match status" value="1"/>
</dbReference>
<keyword evidence="2" id="KW-0963">Cytoplasm</keyword>
<dbReference type="CDD" id="cd17574">
    <property type="entry name" value="REC_OmpR"/>
    <property type="match status" value="1"/>
</dbReference>
<evidence type="ECO:0000256" key="8">
    <source>
        <dbReference type="ARBA" id="ARBA00023159"/>
    </source>
</evidence>
<dbReference type="PROSITE" id="PS51755">
    <property type="entry name" value="OMPR_PHOB"/>
    <property type="match status" value="1"/>
</dbReference>
<evidence type="ECO:0000256" key="11">
    <source>
        <dbReference type="ARBA" id="ARBA00039976"/>
    </source>
</evidence>
<protein>
    <recommendedName>
        <fullName evidence="11">Heme response regulator HssR</fullName>
    </recommendedName>
</protein>
<dbReference type="InterPro" id="IPR039420">
    <property type="entry name" value="WalR-like"/>
</dbReference>
<dbReference type="GO" id="GO:0005829">
    <property type="term" value="C:cytosol"/>
    <property type="evidence" value="ECO:0007669"/>
    <property type="project" value="TreeGrafter"/>
</dbReference>
<dbReference type="InterPro" id="IPR011006">
    <property type="entry name" value="CheY-like_superfamily"/>
</dbReference>
<reference evidence="16" key="1">
    <citation type="submission" date="2019-10" db="EMBL/GenBank/DDBJ databases">
        <title>Description of Paenibacillus glebae sp. nov.</title>
        <authorList>
            <person name="Carlier A."/>
            <person name="Qi S."/>
        </authorList>
    </citation>
    <scope>NUCLEOTIDE SEQUENCE</scope>
    <source>
        <strain evidence="16">LMG 31456</strain>
    </source>
</reference>
<dbReference type="PANTHER" id="PTHR48111:SF49">
    <property type="entry name" value="HEME RESPONSE REGULATOR HSSR"/>
    <property type="match status" value="1"/>
</dbReference>
<dbReference type="SMART" id="SM00862">
    <property type="entry name" value="Trans_reg_C"/>
    <property type="match status" value="1"/>
</dbReference>
<evidence type="ECO:0000256" key="3">
    <source>
        <dbReference type="ARBA" id="ARBA00022553"/>
    </source>
</evidence>
<evidence type="ECO:0000256" key="9">
    <source>
        <dbReference type="ARBA" id="ARBA00023163"/>
    </source>
</evidence>
<dbReference type="GO" id="GO:0000156">
    <property type="term" value="F:phosphorelay response regulator activity"/>
    <property type="evidence" value="ECO:0007669"/>
    <property type="project" value="TreeGrafter"/>
</dbReference>
<evidence type="ECO:0000313" key="16">
    <source>
        <dbReference type="EMBL" id="NOU96277.1"/>
    </source>
</evidence>
<evidence type="ECO:0000256" key="4">
    <source>
        <dbReference type="ARBA" id="ARBA00023012"/>
    </source>
</evidence>
<dbReference type="GO" id="GO:0000976">
    <property type="term" value="F:transcription cis-regulatory region binding"/>
    <property type="evidence" value="ECO:0007669"/>
    <property type="project" value="TreeGrafter"/>
</dbReference>
<dbReference type="RefSeq" id="WP_171654508.1">
    <property type="nucleotide sequence ID" value="NZ_WHOD01000095.1"/>
</dbReference>
<evidence type="ECO:0000259" key="14">
    <source>
        <dbReference type="PROSITE" id="PS50110"/>
    </source>
</evidence>
<evidence type="ECO:0000256" key="7">
    <source>
        <dbReference type="ARBA" id="ARBA00023125"/>
    </source>
</evidence>
<dbReference type="GO" id="GO:0006355">
    <property type="term" value="P:regulation of DNA-templated transcription"/>
    <property type="evidence" value="ECO:0007669"/>
    <property type="project" value="InterPro"/>
</dbReference>
<dbReference type="SUPFAM" id="SSF46894">
    <property type="entry name" value="C-terminal effector domain of the bipartite response regulators"/>
    <property type="match status" value="1"/>
</dbReference>
<evidence type="ECO:0000256" key="6">
    <source>
        <dbReference type="ARBA" id="ARBA00023026"/>
    </source>
</evidence>
<proteinExistence type="predicted"/>
<gene>
    <name evidence="16" type="ORF">GC093_24085</name>
</gene>
<keyword evidence="4" id="KW-0902">Two-component regulatory system</keyword>
<accession>A0A972K4R2</accession>
<evidence type="ECO:0000256" key="1">
    <source>
        <dbReference type="ARBA" id="ARBA00004496"/>
    </source>
</evidence>
<comment type="subcellular location">
    <subcellularLocation>
        <location evidence="1">Cytoplasm</location>
    </subcellularLocation>
</comment>
<name>A0A972K4R2_9BACL</name>
<dbReference type="GO" id="GO:0032993">
    <property type="term" value="C:protein-DNA complex"/>
    <property type="evidence" value="ECO:0007669"/>
    <property type="project" value="TreeGrafter"/>
</dbReference>
<dbReference type="SMART" id="SM00448">
    <property type="entry name" value="REC"/>
    <property type="match status" value="1"/>
</dbReference>
<dbReference type="Pfam" id="PF00072">
    <property type="entry name" value="Response_reg"/>
    <property type="match status" value="1"/>
</dbReference>
<dbReference type="Gene3D" id="1.10.10.10">
    <property type="entry name" value="Winged helix-like DNA-binding domain superfamily/Winged helix DNA-binding domain"/>
    <property type="match status" value="1"/>
</dbReference>
<sequence length="225" mass="25756">MPTLMVVDDDPHIRELVRLFLERAGFDIIEARDGAEALSKLETVKADMVILDIMMPIMDGWKLCEELSTHYEMPLLMLTAKGETANKVKGFDLGADDYLVKPFEPAELVARVKALLKRYRIFVSQTIQIGDLQMNRHTFEVSAAGEMLTLPLKEFELLFKLASSPGRTLSREQLIEDIWGYEFNGNERTLDVHINRLRDRFSACTSSFIIRTIRGLGYRLEVVEE</sequence>
<dbReference type="Proteomes" id="UP000641588">
    <property type="component" value="Unassembled WGS sequence"/>
</dbReference>
<feature type="modified residue" description="4-aspartylphosphate" evidence="12">
    <location>
        <position position="52"/>
    </location>
</feature>
<dbReference type="InterPro" id="IPR001867">
    <property type="entry name" value="OmpR/PhoB-type_DNA-bd"/>
</dbReference>
<dbReference type="InterPro" id="IPR036388">
    <property type="entry name" value="WH-like_DNA-bd_sf"/>
</dbReference>